<sequence>VRRNRHLDIDDTIHLQVIAIDPFRHQNLFDHNNKPTSLPHQDTSLLPVTKEETQIKLIMLMFVIHTNKLIRNFHCASKSRINVKLQNLVTKCCKIRKMLNIALRSLHILYLYCLSYAVRTVRLWCLFTADKDLSRSRTQASIYTRQNPKGTRYGFECPEERDYYPYWHPTDWIDIAVLVDKKADCSYYQTESFNVKPKGECMEKYSDGSFKHDSKYNNAAECQGQWIDFHNYLEKAPQNTQGSCEAAGNKWLYAYRSDEYDQDRGEIKKKCVVPLKKPECLVAPYSRSNHLGNGNGITPLTYKWKLPHYPSQKEQRCFFRIRYNISTNDPLSKSPEKIFSSLFLNKIKTNPTVRLFDKLPLQLAINTAQFGRTFQDRSHMFILKPRTRNDLPNDLNIHNVNIRGKRGNIVQVYPAVEYDFVPKRLTISTNDAIHMAWTGANTNPRGNAGQGAAGTDKNNFVQMNNAPYSFPVPFGSAMLKSAQVIHNFVGRSRSYKDVEASLASSGYYSTVEEKGRKRTLDDELNNASPSFAGIVMKWANQGTYYYMCTRNNNFTNRSQKEQTCMYNVLQTKIIEFDINLFILGEIRVIFCRTHVAKFVYRLYIGNAIIYVNKSSHKIIITYKCTSCSSRYRNVKETQITVYKHACMVAKRADWACMHARIYQCDHRLWDVNLIYQIKIRLGQHVREFIILINSEVFTIYSYSKFKADLHGGFESLRFEFITYTRLDLHGTGINPPLGMNTPVYNIHEDTFVYTPSLLSIFELNLALVYNWIIRLVASIYLYGDSDTYCLLENKNMCFTPHLIASSELHDRGRISGIQDTINTASSRYHAIKQVTCVYTGMSVVTALFAVLCNRGLTCNGVRKFKLKFITYHEVFNSILHTSHIVLYEVIPCMHAISKTTHRSKVDTRLTVNNAVRDFDSSKTRRISNIKMAFKPKACLSFGLLFTQVIFWHANADVYMHNPRGSNNRLNEQNVNRANNNRLFDSQNNNRGGYNVGERYAATQRNNHNHQYEMEFLMSGPKGQSTERKGKSFLTVEWTNQHGCGDDDLNCNIVTQYMCQPQQNIGDRDSIRNGVNTQTPPENGANANTGQHEHWQWYDKCKTRTRNKGLFLADQRLRGSTSKYTRQNPNGGRSGNECPEERDYYPYWHPTDWIDDSIYVKRQEDCAFYEAESFNRQLRGECLERRGSQFNWKSEHNNEWDCTRGGGQWVSMSNFVEIHETSKSEQQCDQYQRANPDIRTRWAIPYRSASIRYMNTNLGDSAKACLILPPKLNCKVAPTSRPNHLGNGEDVIALRHQWILPYTSTGRTLRCVYRIRYNISTDDYNVSNTFAASNERKRNNIIVNQSPIENNPIVEYGESAIDLQLAINTAQFGRTFQDRSHTFLLKPRPANLNDKIIHNINVRGKRGNIVQVYPAVEYDFIPKRATIRSTDWVHMQWTGSNRNPNNFDGQGKAGTDRSNILQMSATDESYPMVKAGTLVENAQIVYKMDPASGTTTADDLAVMMASACKFKTKAEMSNSREVPGENDRNYEKYSLLDYFSPSCSLPLIQLNKGTYFYMCTRNNNFSNRSQKGRIIVK</sequence>
<gene>
    <name evidence="2" type="ORF">PACLA_8A020615</name>
</gene>
<accession>A0A7D9INP1</accession>
<name>A0A7D9INP1_PARCT</name>
<feature type="non-terminal residue" evidence="2">
    <location>
        <position position="1"/>
    </location>
</feature>
<evidence type="ECO:0000313" key="2">
    <source>
        <dbReference type="EMBL" id="CAB4011232.1"/>
    </source>
</evidence>
<proteinExistence type="predicted"/>
<dbReference type="EMBL" id="CACRXK020007077">
    <property type="protein sequence ID" value="CAB4011232.1"/>
    <property type="molecule type" value="Genomic_DNA"/>
</dbReference>
<evidence type="ECO:0000256" key="1">
    <source>
        <dbReference type="SAM" id="MobiDB-lite"/>
    </source>
</evidence>
<feature type="region of interest" description="Disordered" evidence="1">
    <location>
        <begin position="1118"/>
        <end position="1138"/>
    </location>
</feature>
<dbReference type="Proteomes" id="UP001152795">
    <property type="component" value="Unassembled WGS sequence"/>
</dbReference>
<dbReference type="PANTHER" id="PTHR35170:SF2">
    <property type="entry name" value="PROTEIN DD3-3"/>
    <property type="match status" value="1"/>
</dbReference>
<organism evidence="2 3">
    <name type="scientific">Paramuricea clavata</name>
    <name type="common">Red gorgonian</name>
    <name type="synonym">Violescent sea-whip</name>
    <dbReference type="NCBI Taxonomy" id="317549"/>
    <lineage>
        <taxon>Eukaryota</taxon>
        <taxon>Metazoa</taxon>
        <taxon>Cnidaria</taxon>
        <taxon>Anthozoa</taxon>
        <taxon>Octocorallia</taxon>
        <taxon>Malacalcyonacea</taxon>
        <taxon>Plexauridae</taxon>
        <taxon>Paramuricea</taxon>
    </lineage>
</organism>
<dbReference type="InterPro" id="IPR053320">
    <property type="entry name" value="Protein_DD3-3_O-glyco"/>
</dbReference>
<comment type="caution">
    <text evidence="2">The sequence shown here is derived from an EMBL/GenBank/DDBJ whole genome shotgun (WGS) entry which is preliminary data.</text>
</comment>
<dbReference type="PANTHER" id="PTHR35170">
    <property type="entry name" value="PROTEIN DD3-3"/>
    <property type="match status" value="1"/>
</dbReference>
<protein>
    <submittedName>
        <fullName evidence="2">Uncharacterized protein</fullName>
    </submittedName>
</protein>
<feature type="compositionally biased region" description="Polar residues" evidence="1">
    <location>
        <begin position="1118"/>
        <end position="1130"/>
    </location>
</feature>
<keyword evidence="3" id="KW-1185">Reference proteome</keyword>
<evidence type="ECO:0000313" key="3">
    <source>
        <dbReference type="Proteomes" id="UP001152795"/>
    </source>
</evidence>
<dbReference type="OrthoDB" id="167398at2759"/>
<reference evidence="2" key="1">
    <citation type="submission" date="2020-04" db="EMBL/GenBank/DDBJ databases">
        <authorList>
            <person name="Alioto T."/>
            <person name="Alioto T."/>
            <person name="Gomez Garrido J."/>
        </authorList>
    </citation>
    <scope>NUCLEOTIDE SEQUENCE</scope>
    <source>
        <strain evidence="2">A484AB</strain>
    </source>
</reference>